<feature type="non-terminal residue" evidence="4">
    <location>
        <position position="1"/>
    </location>
</feature>
<accession>A0A4Y2MI71</accession>
<comment type="caution">
    <text evidence="4">The sequence shown here is derived from an EMBL/GenBank/DDBJ whole genome shotgun (WGS) entry which is preliminary data.</text>
</comment>
<organism evidence="4 5">
    <name type="scientific">Araneus ventricosus</name>
    <name type="common">Orbweaver spider</name>
    <name type="synonym">Epeira ventricosa</name>
    <dbReference type="NCBI Taxonomy" id="182803"/>
    <lineage>
        <taxon>Eukaryota</taxon>
        <taxon>Metazoa</taxon>
        <taxon>Ecdysozoa</taxon>
        <taxon>Arthropoda</taxon>
        <taxon>Chelicerata</taxon>
        <taxon>Arachnida</taxon>
        <taxon>Araneae</taxon>
        <taxon>Araneomorphae</taxon>
        <taxon>Entelegynae</taxon>
        <taxon>Araneoidea</taxon>
        <taxon>Araneidae</taxon>
        <taxon>Araneus</taxon>
    </lineage>
</organism>
<evidence type="ECO:0000313" key="2">
    <source>
        <dbReference type="EMBL" id="GBN25218.1"/>
    </source>
</evidence>
<evidence type="ECO:0000313" key="1">
    <source>
        <dbReference type="EMBL" id="GBN25188.1"/>
    </source>
</evidence>
<dbReference type="Proteomes" id="UP000499080">
    <property type="component" value="Unassembled WGS sequence"/>
</dbReference>
<dbReference type="EMBL" id="BGPR01203913">
    <property type="protein sequence ID" value="GBN25188.1"/>
    <property type="molecule type" value="Genomic_DNA"/>
</dbReference>
<proteinExistence type="predicted"/>
<keyword evidence="5" id="KW-1185">Reference proteome</keyword>
<evidence type="ECO:0000313" key="4">
    <source>
        <dbReference type="EMBL" id="GBN25326.1"/>
    </source>
</evidence>
<name>A0A4Y2MI71_ARAVE</name>
<sequence length="141" mass="16019">LFATILYIDTSVQDCHTYNQLVLPRDYPKRINSAPEEFWYEADRSGFDGIDVLDQDIASPGHAGTLLRVTFILPRTVRVARLLECLIAHQGLIRRIGLDEDLIVLIESSLKRHLSQFLESVVVPRDSEVSPDIWSQTGFPQ</sequence>
<evidence type="ECO:0000313" key="5">
    <source>
        <dbReference type="Proteomes" id="UP000499080"/>
    </source>
</evidence>
<dbReference type="EMBL" id="BGPR01203970">
    <property type="protein sequence ID" value="GBN25326.1"/>
    <property type="molecule type" value="Genomic_DNA"/>
</dbReference>
<reference evidence="4 5" key="1">
    <citation type="journal article" date="2019" name="Sci. Rep.">
        <title>Orb-weaving spider Araneus ventricosus genome elucidates the spidroin gene catalogue.</title>
        <authorList>
            <person name="Kono N."/>
            <person name="Nakamura H."/>
            <person name="Ohtoshi R."/>
            <person name="Moran D.A.P."/>
            <person name="Shinohara A."/>
            <person name="Yoshida Y."/>
            <person name="Fujiwara M."/>
            <person name="Mori M."/>
            <person name="Tomita M."/>
            <person name="Arakawa K."/>
        </authorList>
    </citation>
    <scope>NUCLEOTIDE SEQUENCE [LARGE SCALE GENOMIC DNA]</scope>
</reference>
<gene>
    <name evidence="4" type="ORF">AVEN_201069_1</name>
    <name evidence="2" type="ORF">AVEN_22108_1</name>
    <name evidence="1" type="ORF">AVEN_249274_1</name>
    <name evidence="3" type="ORF">AVEN_44384_1</name>
</gene>
<evidence type="ECO:0000313" key="3">
    <source>
        <dbReference type="EMBL" id="GBN25246.1"/>
    </source>
</evidence>
<protein>
    <submittedName>
        <fullName evidence="4">Uncharacterized protein</fullName>
    </submittedName>
</protein>
<dbReference type="EMBL" id="BGPR01203933">
    <property type="protein sequence ID" value="GBN25246.1"/>
    <property type="molecule type" value="Genomic_DNA"/>
</dbReference>
<dbReference type="EMBL" id="BGPR01203926">
    <property type="protein sequence ID" value="GBN25218.1"/>
    <property type="molecule type" value="Genomic_DNA"/>
</dbReference>
<dbReference type="AlphaFoldDB" id="A0A4Y2MI71"/>